<organism evidence="2 3">
    <name type="scientific">Mycolicibacterium frederiksbergense</name>
    <dbReference type="NCBI Taxonomy" id="117567"/>
    <lineage>
        <taxon>Bacteria</taxon>
        <taxon>Bacillati</taxon>
        <taxon>Actinomycetota</taxon>
        <taxon>Actinomycetes</taxon>
        <taxon>Mycobacteriales</taxon>
        <taxon>Mycobacteriaceae</taxon>
        <taxon>Mycolicibacterium</taxon>
    </lineage>
</organism>
<dbReference type="InterPro" id="IPR026954">
    <property type="entry name" value="PknH-like_Extracell"/>
</dbReference>
<evidence type="ECO:0000259" key="1">
    <source>
        <dbReference type="Pfam" id="PF14032"/>
    </source>
</evidence>
<sequence>MRQATKPRSDSGAAIGHNDAVNSAAVSPRARYARPALVAAAIGCVLLTSCSATVTGQAVRDQNAAPVDAPPLKESQLDDVLLSIGDINDIMGSDTMEVTGELDQMVDHSSDVSEPDCLGSIFGAEQPVYGDSGYTAVRDQVSREPDDDNAHWVEQTAVLYPSADKAQRFFDSAQSSWDACAGTSIAIDDGMDSYTWQIEDLTATDTVLTQITTQDDADGWECQHALSAVTNVIVEAWACSYGAGDEAAQIAAKMVENAVE</sequence>
<feature type="domain" description="PknH-like extracellular" evidence="1">
    <location>
        <begin position="73"/>
        <end position="256"/>
    </location>
</feature>
<dbReference type="KEGG" id="mfre:EXE63_25890"/>
<name>A0A6H0S994_9MYCO</name>
<protein>
    <submittedName>
        <fullName evidence="2">Sensor domain-containing protein</fullName>
    </submittedName>
</protein>
<proteinExistence type="predicted"/>
<dbReference type="AlphaFoldDB" id="A0A6H0S994"/>
<dbReference type="Gene3D" id="3.40.1000.70">
    <property type="entry name" value="PknH-like extracellular domain"/>
    <property type="match status" value="1"/>
</dbReference>
<accession>A0A6H0S994</accession>
<dbReference type="Proteomes" id="UP000501849">
    <property type="component" value="Chromosome"/>
</dbReference>
<gene>
    <name evidence="2" type="ORF">EXE63_25890</name>
</gene>
<evidence type="ECO:0000313" key="2">
    <source>
        <dbReference type="EMBL" id="QIV83928.1"/>
    </source>
</evidence>
<keyword evidence="3" id="KW-1185">Reference proteome</keyword>
<dbReference type="InterPro" id="IPR038232">
    <property type="entry name" value="PknH-like_Extracell_sf"/>
</dbReference>
<dbReference type="EMBL" id="CP038799">
    <property type="protein sequence ID" value="QIV83928.1"/>
    <property type="molecule type" value="Genomic_DNA"/>
</dbReference>
<dbReference type="Pfam" id="PF14032">
    <property type="entry name" value="PknH_C"/>
    <property type="match status" value="1"/>
</dbReference>
<reference evidence="2 3" key="1">
    <citation type="submission" date="2019-04" db="EMBL/GenBank/DDBJ databases">
        <title>Draft, Whole-Genome Sequence of the Anthracene-degrading Mycobacterium frederiksbergense LB501T, Isolated from a Polycyclic Aromatic Hydrocarbon (PAH)-Contaminated Soil.</title>
        <authorList>
            <person name="Augelletti F."/>
        </authorList>
    </citation>
    <scope>NUCLEOTIDE SEQUENCE [LARGE SCALE GENOMIC DNA]</scope>
    <source>
        <strain evidence="2 3">LB 501T</strain>
    </source>
</reference>
<evidence type="ECO:0000313" key="3">
    <source>
        <dbReference type="Proteomes" id="UP000501849"/>
    </source>
</evidence>